<comment type="caution">
    <text evidence="2">The sequence shown here is derived from an EMBL/GenBank/DDBJ whole genome shotgun (WGS) entry which is preliminary data.</text>
</comment>
<feature type="signal peptide" evidence="1">
    <location>
        <begin position="1"/>
        <end position="22"/>
    </location>
</feature>
<evidence type="ECO:0008006" key="4">
    <source>
        <dbReference type="Google" id="ProtNLM"/>
    </source>
</evidence>
<evidence type="ECO:0000313" key="2">
    <source>
        <dbReference type="EMBL" id="GLC27297.1"/>
    </source>
</evidence>
<dbReference type="PROSITE" id="PS51257">
    <property type="entry name" value="PROKAR_LIPOPROTEIN"/>
    <property type="match status" value="1"/>
</dbReference>
<evidence type="ECO:0000313" key="3">
    <source>
        <dbReference type="Proteomes" id="UP001161325"/>
    </source>
</evidence>
<dbReference type="Proteomes" id="UP001161325">
    <property type="component" value="Unassembled WGS sequence"/>
</dbReference>
<evidence type="ECO:0000256" key="1">
    <source>
        <dbReference type="SAM" id="SignalP"/>
    </source>
</evidence>
<keyword evidence="3" id="KW-1185">Reference proteome</keyword>
<sequence length="214" mass="22789">MTRMPKIRTLVSLNVAALSLLAACSDAPTVPTSSRLAPADAPSLASYTIADTTVSTFDYNPLLSYDLSLGGGDRLSVPAGSVCDPNLSGYGPSLWDAPCVPQLLPLQFTVRTWRDGTGRPRMVVTPDVRFVPGSNVVLRFKDDVAAAGGKSVIVWCPTGALTCVNEGLQDASMITKSNPNNGFVYRRLKHFSGYNVVVDRSGEEPISDTGFGFE</sequence>
<reference evidence="2" key="1">
    <citation type="submission" date="2022-08" db="EMBL/GenBank/DDBJ databases">
        <title>Draft genome sequencing of Roseisolibacter agri AW1220.</title>
        <authorList>
            <person name="Tobiishi Y."/>
            <person name="Tonouchi A."/>
        </authorList>
    </citation>
    <scope>NUCLEOTIDE SEQUENCE</scope>
    <source>
        <strain evidence="2">AW1220</strain>
    </source>
</reference>
<feature type="chain" id="PRO_5041334948" description="Lipoprotein" evidence="1">
    <location>
        <begin position="23"/>
        <end position="214"/>
    </location>
</feature>
<keyword evidence="1" id="KW-0732">Signal</keyword>
<dbReference type="AlphaFoldDB" id="A0AA37V3Z4"/>
<accession>A0AA37V3Z4</accession>
<proteinExistence type="predicted"/>
<protein>
    <recommendedName>
        <fullName evidence="4">Lipoprotein</fullName>
    </recommendedName>
</protein>
<gene>
    <name evidence="2" type="ORF">rosag_38100</name>
</gene>
<organism evidence="2 3">
    <name type="scientific">Roseisolibacter agri</name>
    <dbReference type="NCBI Taxonomy" id="2014610"/>
    <lineage>
        <taxon>Bacteria</taxon>
        <taxon>Pseudomonadati</taxon>
        <taxon>Gemmatimonadota</taxon>
        <taxon>Gemmatimonadia</taxon>
        <taxon>Gemmatimonadales</taxon>
        <taxon>Gemmatimonadaceae</taxon>
        <taxon>Roseisolibacter</taxon>
    </lineage>
</organism>
<name>A0AA37V3Z4_9BACT</name>
<dbReference type="EMBL" id="BRXS01000006">
    <property type="protein sequence ID" value="GLC27297.1"/>
    <property type="molecule type" value="Genomic_DNA"/>
</dbReference>